<keyword evidence="3" id="KW-1185">Reference proteome</keyword>
<sequence>MSPIIDLDPCGVTRGPLQNHQTWWIGEQPCSRDGVPMDNIVCESQTRELGDGITINFGFSQKPLNNVPYADYYAKMTRYIDIISNPAMALDETVSPRTCQLIRDEEGGSVFRYADTASTRCGIGAASVKLAMDKVAIIGVGGTGAYILDLVAKTHAREIHLFDGDQFKQHNAFRAPERRYQKH</sequence>
<name>A0A844GEY3_9NEIS</name>
<proteinExistence type="predicted"/>
<dbReference type="EMBL" id="WLYX01000001">
    <property type="protein sequence ID" value="MTD33274.1"/>
    <property type="molecule type" value="Genomic_DNA"/>
</dbReference>
<reference evidence="2 3" key="1">
    <citation type="submission" date="2019-11" db="EMBL/GenBank/DDBJ databases">
        <title>Draft genome sequence of Paludibacterium sp. dN18-1.</title>
        <authorList>
            <person name="Im W.-T."/>
        </authorList>
    </citation>
    <scope>NUCLEOTIDE SEQUENCE [LARGE SCALE GENOMIC DNA]</scope>
    <source>
        <strain evidence="3">dN 18-1</strain>
    </source>
</reference>
<comment type="caution">
    <text evidence="2">The sequence shown here is derived from an EMBL/GenBank/DDBJ whole genome shotgun (WGS) entry which is preliminary data.</text>
</comment>
<evidence type="ECO:0000313" key="3">
    <source>
        <dbReference type="Proteomes" id="UP000446658"/>
    </source>
</evidence>
<feature type="domain" description="DUF6791" evidence="1">
    <location>
        <begin position="13"/>
        <end position="116"/>
    </location>
</feature>
<dbReference type="InterPro" id="IPR046741">
    <property type="entry name" value="DUF6791"/>
</dbReference>
<organism evidence="2 3">
    <name type="scientific">Paludibacterium denitrificans</name>
    <dbReference type="NCBI Taxonomy" id="2675226"/>
    <lineage>
        <taxon>Bacteria</taxon>
        <taxon>Pseudomonadati</taxon>
        <taxon>Pseudomonadota</taxon>
        <taxon>Betaproteobacteria</taxon>
        <taxon>Neisseriales</taxon>
        <taxon>Chromobacteriaceae</taxon>
        <taxon>Paludibacterium</taxon>
    </lineage>
</organism>
<dbReference type="AlphaFoldDB" id="A0A844GEY3"/>
<accession>A0A844GEY3</accession>
<evidence type="ECO:0000313" key="2">
    <source>
        <dbReference type="EMBL" id="MTD33274.1"/>
    </source>
</evidence>
<dbReference type="GO" id="GO:0008641">
    <property type="term" value="F:ubiquitin-like modifier activating enzyme activity"/>
    <property type="evidence" value="ECO:0007669"/>
    <property type="project" value="InterPro"/>
</dbReference>
<dbReference type="InterPro" id="IPR035985">
    <property type="entry name" value="Ubiquitin-activating_enz"/>
</dbReference>
<gene>
    <name evidence="2" type="ORF">GKE73_09400</name>
</gene>
<dbReference type="SUPFAM" id="SSF69572">
    <property type="entry name" value="Activating enzymes of the ubiquitin-like proteins"/>
    <property type="match status" value="1"/>
</dbReference>
<dbReference type="Proteomes" id="UP000446658">
    <property type="component" value="Unassembled WGS sequence"/>
</dbReference>
<dbReference type="Pfam" id="PF20590">
    <property type="entry name" value="DUF6791"/>
    <property type="match status" value="1"/>
</dbReference>
<dbReference type="Gene3D" id="3.40.50.720">
    <property type="entry name" value="NAD(P)-binding Rossmann-like Domain"/>
    <property type="match status" value="1"/>
</dbReference>
<evidence type="ECO:0000259" key="1">
    <source>
        <dbReference type="Pfam" id="PF20590"/>
    </source>
</evidence>
<protein>
    <recommendedName>
        <fullName evidence="1">DUF6791 domain-containing protein</fullName>
    </recommendedName>
</protein>